<dbReference type="EMBL" id="AABTCC010000010">
    <property type="protein sequence ID" value="EAI8859079.1"/>
    <property type="molecule type" value="Genomic_DNA"/>
</dbReference>
<organism evidence="1 2">
    <name type="scientific">Campylobacter fetus</name>
    <dbReference type="NCBI Taxonomy" id="196"/>
    <lineage>
        <taxon>Bacteria</taxon>
        <taxon>Pseudomonadati</taxon>
        <taxon>Campylobacterota</taxon>
        <taxon>Epsilonproteobacteria</taxon>
        <taxon>Campylobacterales</taxon>
        <taxon>Campylobacteraceae</taxon>
        <taxon>Campylobacter</taxon>
    </lineage>
</organism>
<protein>
    <submittedName>
        <fullName evidence="1">Uncharacterized protein</fullName>
    </submittedName>
</protein>
<keyword evidence="2" id="KW-1185">Reference proteome</keyword>
<evidence type="ECO:0000313" key="2">
    <source>
        <dbReference type="Proteomes" id="UP000535509"/>
    </source>
</evidence>
<comment type="caution">
    <text evidence="1">The sequence shown here is derived from an EMBL/GenBank/DDBJ whole genome shotgun (WGS) entry which is preliminary data.</text>
</comment>
<reference evidence="1 2" key="1">
    <citation type="submission" date="2018-06" db="EMBL/GenBank/DDBJ databases">
        <authorList>
            <consortium name="PulseNet: The National Subtyping Network for Foodborne Disease Surveillance"/>
            <person name="Tarr C.L."/>
            <person name="Trees E."/>
            <person name="Katz L.S."/>
            <person name="Carleton-Romer H.A."/>
            <person name="Stroika S."/>
            <person name="Kucerova Z."/>
            <person name="Roache K.F."/>
            <person name="Sabol A.L."/>
            <person name="Besser J."/>
            <person name="Gerner-Smidt P."/>
        </authorList>
    </citation>
    <scope>NUCLEOTIDE SEQUENCE [LARGE SCALE GENOMIC DNA]</scope>
    <source>
        <strain evidence="1 2">PNUSAC001503</strain>
    </source>
</reference>
<gene>
    <name evidence="1" type="ORF">CX802_04370</name>
</gene>
<accession>A0A5L8JZ41</accession>
<dbReference type="GeneID" id="61064063"/>
<sequence>MVDFRLIDSKVAVSFEEDVDFKFELEFNESRSNIDEWLSHEKARGESENSDPLTLKLLVELYKKVDELSNLIKNEKTPPKPLKHMKITDKIGFEGFSFDENCLEKDVIYFAKISLPLFIKREILLYFKAVDCKTAKIVRIARSDEKEWSSYVAESERLEIRKQKGNE</sequence>
<dbReference type="AlphaFoldDB" id="A0A5L8JZ41"/>
<name>A0A5L8JZ41_CAMFE</name>
<dbReference type="RefSeq" id="WP_041738307.1">
    <property type="nucleotide sequence ID" value="NZ_AACCWR020000015.1"/>
</dbReference>
<evidence type="ECO:0000313" key="1">
    <source>
        <dbReference type="EMBL" id="EAI8859079.1"/>
    </source>
</evidence>
<proteinExistence type="predicted"/>
<dbReference type="Proteomes" id="UP000535509">
    <property type="component" value="Unassembled WGS sequence"/>
</dbReference>